<dbReference type="PANTHER" id="PTHR24414:SF109">
    <property type="entry name" value="F-BOX DOMAIN-CONTAINING PROTEIN"/>
    <property type="match status" value="1"/>
</dbReference>
<protein>
    <recommendedName>
        <fullName evidence="1">F-box domain-containing protein</fullName>
    </recommendedName>
</protein>
<dbReference type="PROSITE" id="PS50181">
    <property type="entry name" value="FBOX"/>
    <property type="match status" value="1"/>
</dbReference>
<dbReference type="CDD" id="cd22152">
    <property type="entry name" value="F-box_AtAFR-like"/>
    <property type="match status" value="1"/>
</dbReference>
<dbReference type="PANTHER" id="PTHR24414">
    <property type="entry name" value="F-BOX/KELCH-REPEAT PROTEIN SKIP4"/>
    <property type="match status" value="1"/>
</dbReference>
<sequence length="81" mass="9043">MSWAEKKRSPPPSPITSLPEDVVVDILARVPVCDYPRVSLVSKRFRSLVSSPEIYSYTRDDLRWAALSIVSMLSFATGTTV</sequence>
<name>A0A3P6FJI4_BRAOL</name>
<dbReference type="InterPro" id="IPR050354">
    <property type="entry name" value="F-box/kelch-repeat_ARATH"/>
</dbReference>
<organism evidence="2">
    <name type="scientific">Brassica oleracea</name>
    <name type="common">Wild cabbage</name>
    <dbReference type="NCBI Taxonomy" id="3712"/>
    <lineage>
        <taxon>Eukaryota</taxon>
        <taxon>Viridiplantae</taxon>
        <taxon>Streptophyta</taxon>
        <taxon>Embryophyta</taxon>
        <taxon>Tracheophyta</taxon>
        <taxon>Spermatophyta</taxon>
        <taxon>Magnoliopsida</taxon>
        <taxon>eudicotyledons</taxon>
        <taxon>Gunneridae</taxon>
        <taxon>Pentapetalae</taxon>
        <taxon>rosids</taxon>
        <taxon>malvids</taxon>
        <taxon>Brassicales</taxon>
        <taxon>Brassicaceae</taxon>
        <taxon>Brassiceae</taxon>
        <taxon>Brassica</taxon>
    </lineage>
</organism>
<dbReference type="SUPFAM" id="SSF81383">
    <property type="entry name" value="F-box domain"/>
    <property type="match status" value="1"/>
</dbReference>
<dbReference type="SMART" id="SM00256">
    <property type="entry name" value="FBOX"/>
    <property type="match status" value="1"/>
</dbReference>
<feature type="domain" description="F-box" evidence="1">
    <location>
        <begin position="12"/>
        <end position="58"/>
    </location>
</feature>
<proteinExistence type="predicted"/>
<evidence type="ECO:0000259" key="1">
    <source>
        <dbReference type="PROSITE" id="PS50181"/>
    </source>
</evidence>
<reference evidence="2" key="1">
    <citation type="submission" date="2018-11" db="EMBL/GenBank/DDBJ databases">
        <authorList>
            <consortium name="Genoscope - CEA"/>
            <person name="William W."/>
        </authorList>
    </citation>
    <scope>NUCLEOTIDE SEQUENCE</scope>
</reference>
<dbReference type="Gene3D" id="1.20.1280.50">
    <property type="match status" value="1"/>
</dbReference>
<dbReference type="InterPro" id="IPR036047">
    <property type="entry name" value="F-box-like_dom_sf"/>
</dbReference>
<gene>
    <name evidence="2" type="ORF">BOLC8T51412H</name>
</gene>
<evidence type="ECO:0000313" key="2">
    <source>
        <dbReference type="EMBL" id="VDD58183.1"/>
    </source>
</evidence>
<dbReference type="InterPro" id="IPR001810">
    <property type="entry name" value="F-box_dom"/>
</dbReference>
<dbReference type="EMBL" id="LR031879">
    <property type="protein sequence ID" value="VDD58183.1"/>
    <property type="molecule type" value="Genomic_DNA"/>
</dbReference>
<dbReference type="Pfam" id="PF00646">
    <property type="entry name" value="F-box"/>
    <property type="match status" value="1"/>
</dbReference>
<dbReference type="AlphaFoldDB" id="A0A3P6FJI4"/>
<accession>A0A3P6FJI4</accession>